<dbReference type="EMBL" id="CP046884">
    <property type="protein sequence ID" value="QNQ90085.1"/>
    <property type="molecule type" value="Genomic_DNA"/>
</dbReference>
<gene>
    <name evidence="9" type="ORF">GP475_05070</name>
</gene>
<feature type="transmembrane region" description="Helical" evidence="7">
    <location>
        <begin position="237"/>
        <end position="257"/>
    </location>
</feature>
<dbReference type="PANTHER" id="PTHR42718">
    <property type="entry name" value="MAJOR FACILITATOR SUPERFAMILY MULTIDRUG TRANSPORTER MFSC"/>
    <property type="match status" value="1"/>
</dbReference>
<dbReference type="PANTHER" id="PTHR42718:SF42">
    <property type="entry name" value="EXPORT PROTEIN"/>
    <property type="match status" value="1"/>
</dbReference>
<feature type="transmembrane region" description="Helical" evidence="7">
    <location>
        <begin position="60"/>
        <end position="80"/>
    </location>
</feature>
<feature type="transmembrane region" description="Helical" evidence="7">
    <location>
        <begin position="319"/>
        <end position="336"/>
    </location>
</feature>
<feature type="transmembrane region" description="Helical" evidence="7">
    <location>
        <begin position="213"/>
        <end position="231"/>
    </location>
</feature>
<evidence type="ECO:0000256" key="3">
    <source>
        <dbReference type="ARBA" id="ARBA00022475"/>
    </source>
</evidence>
<evidence type="ECO:0000313" key="10">
    <source>
        <dbReference type="Proteomes" id="UP000516320"/>
    </source>
</evidence>
<evidence type="ECO:0000256" key="1">
    <source>
        <dbReference type="ARBA" id="ARBA00004651"/>
    </source>
</evidence>
<dbReference type="PRINTS" id="PR01036">
    <property type="entry name" value="TCRTETB"/>
</dbReference>
<organism evidence="9 10">
    <name type="scientific">Corynebacterium poyangense</name>
    <dbReference type="NCBI Taxonomy" id="2684405"/>
    <lineage>
        <taxon>Bacteria</taxon>
        <taxon>Bacillati</taxon>
        <taxon>Actinomycetota</taxon>
        <taxon>Actinomycetes</taxon>
        <taxon>Mycobacteriales</taxon>
        <taxon>Corynebacteriaceae</taxon>
        <taxon>Corynebacterium</taxon>
    </lineage>
</organism>
<feature type="transmembrane region" description="Helical" evidence="7">
    <location>
        <begin position="92"/>
        <end position="112"/>
    </location>
</feature>
<feature type="transmembrane region" description="Helical" evidence="7">
    <location>
        <begin position="181"/>
        <end position="201"/>
    </location>
</feature>
<comment type="subcellular location">
    <subcellularLocation>
        <location evidence="1">Cell membrane</location>
        <topology evidence="1">Multi-pass membrane protein</topology>
    </subcellularLocation>
</comment>
<dbReference type="InterPro" id="IPR004638">
    <property type="entry name" value="EmrB-like"/>
</dbReference>
<feature type="transmembrane region" description="Helical" evidence="7">
    <location>
        <begin position="443"/>
        <end position="468"/>
    </location>
</feature>
<evidence type="ECO:0000259" key="8">
    <source>
        <dbReference type="PROSITE" id="PS50850"/>
    </source>
</evidence>
<feature type="domain" description="Major facilitator superfamily (MFS) profile" evidence="8">
    <location>
        <begin position="27"/>
        <end position="473"/>
    </location>
</feature>
<reference evidence="9 10" key="1">
    <citation type="submission" date="2019-12" db="EMBL/GenBank/DDBJ databases">
        <title>Corynebacterium sp. nov., isolated from feces of the Anser Albifrons in China.</title>
        <authorList>
            <person name="Liu Q."/>
        </authorList>
    </citation>
    <scope>NUCLEOTIDE SEQUENCE [LARGE SCALE GENOMIC DNA]</scope>
    <source>
        <strain evidence="9 10">4H37-19</strain>
    </source>
</reference>
<accession>A0A7H0SNG0</accession>
<evidence type="ECO:0000256" key="2">
    <source>
        <dbReference type="ARBA" id="ARBA00022448"/>
    </source>
</evidence>
<dbReference type="CDD" id="cd17321">
    <property type="entry name" value="MFS_MMR_MDR_like"/>
    <property type="match status" value="1"/>
</dbReference>
<name>A0A7H0SNG0_9CORY</name>
<keyword evidence="4 7" id="KW-0812">Transmembrane</keyword>
<dbReference type="InterPro" id="IPR020846">
    <property type="entry name" value="MFS_dom"/>
</dbReference>
<dbReference type="SUPFAM" id="SSF103473">
    <property type="entry name" value="MFS general substrate transporter"/>
    <property type="match status" value="2"/>
</dbReference>
<dbReference type="Gene3D" id="1.20.1720.10">
    <property type="entry name" value="Multidrug resistance protein D"/>
    <property type="match status" value="1"/>
</dbReference>
<dbReference type="RefSeq" id="WP_187975546.1">
    <property type="nucleotide sequence ID" value="NZ_CP046884.1"/>
</dbReference>
<sequence>MTSKSADSASHLSPDNCVLPEPQAWRALIALCIGFFMILLDQTIVAVATPKIEADFQASINQVFWITSIYLLCIVVPLLFTGRLGDRYGQRNLYRIGMSIFVLSSAACGFANHVETLVIARGVQGIGAAILIPQTMSVINRIFAPSRRGAALGLWGAVGGLAGVVSPLLGGVLVGGPGWEWIFFINIPLGVLSLIMVTLWVPTMPRHARTIDIPSVVVSLCAMSLIVYSILNGPQMGWSIRLVVMIIIGLGGVVWFIRLQQTASSRGTEALVPLEIFHNRNFSIASFSISTMGFTVASMMLPIMFHLQDGLGFTPQKSGLVMAPMAAITVIGSPIVGRLSDHCHPRNLSMVGFGLTAFSLAWIGISILRDAGLWWFLAGVCLMGVGTCFSWSPNSAAAMRTMNPRFMGAASGVYNTTRQTGSVLGSAAVGAAMQMAFAHQSGVSGSAGIALLLPAAALACGFIAVSFFEADKISE</sequence>
<keyword evidence="10" id="KW-1185">Reference proteome</keyword>
<evidence type="ECO:0000256" key="5">
    <source>
        <dbReference type="ARBA" id="ARBA00022989"/>
    </source>
</evidence>
<evidence type="ECO:0000313" key="9">
    <source>
        <dbReference type="EMBL" id="QNQ90085.1"/>
    </source>
</evidence>
<dbReference type="InterPro" id="IPR011701">
    <property type="entry name" value="MFS"/>
</dbReference>
<dbReference type="Pfam" id="PF07690">
    <property type="entry name" value="MFS_1"/>
    <property type="match status" value="1"/>
</dbReference>
<dbReference type="PROSITE" id="PS50850">
    <property type="entry name" value="MFS"/>
    <property type="match status" value="1"/>
</dbReference>
<protein>
    <submittedName>
        <fullName evidence="9">DHA2 family efflux MFS transporter permease subunit</fullName>
    </submittedName>
</protein>
<evidence type="ECO:0000256" key="6">
    <source>
        <dbReference type="ARBA" id="ARBA00023136"/>
    </source>
</evidence>
<feature type="transmembrane region" description="Helical" evidence="7">
    <location>
        <begin position="151"/>
        <end position="175"/>
    </location>
</feature>
<evidence type="ECO:0000256" key="7">
    <source>
        <dbReference type="SAM" id="Phobius"/>
    </source>
</evidence>
<keyword evidence="3" id="KW-1003">Cell membrane</keyword>
<keyword evidence="5 7" id="KW-1133">Transmembrane helix</keyword>
<feature type="transmembrane region" description="Helical" evidence="7">
    <location>
        <begin position="348"/>
        <end position="367"/>
    </location>
</feature>
<dbReference type="GO" id="GO:0022857">
    <property type="term" value="F:transmembrane transporter activity"/>
    <property type="evidence" value="ECO:0007669"/>
    <property type="project" value="InterPro"/>
</dbReference>
<feature type="transmembrane region" description="Helical" evidence="7">
    <location>
        <begin position="28"/>
        <end position="48"/>
    </location>
</feature>
<feature type="transmembrane region" description="Helical" evidence="7">
    <location>
        <begin position="373"/>
        <end position="392"/>
    </location>
</feature>
<feature type="transmembrane region" description="Helical" evidence="7">
    <location>
        <begin position="118"/>
        <end position="139"/>
    </location>
</feature>
<feature type="transmembrane region" description="Helical" evidence="7">
    <location>
        <begin position="284"/>
        <end position="307"/>
    </location>
</feature>
<keyword evidence="6 7" id="KW-0472">Membrane</keyword>
<dbReference type="NCBIfam" id="TIGR00711">
    <property type="entry name" value="efflux_EmrB"/>
    <property type="match status" value="1"/>
</dbReference>
<dbReference type="KEGG" id="cpoy:GP475_05070"/>
<proteinExistence type="predicted"/>
<keyword evidence="2" id="KW-0813">Transport</keyword>
<dbReference type="InterPro" id="IPR036259">
    <property type="entry name" value="MFS_trans_sf"/>
</dbReference>
<dbReference type="AlphaFoldDB" id="A0A7H0SNG0"/>
<evidence type="ECO:0000256" key="4">
    <source>
        <dbReference type="ARBA" id="ARBA00022692"/>
    </source>
</evidence>
<dbReference type="GO" id="GO:0005886">
    <property type="term" value="C:plasma membrane"/>
    <property type="evidence" value="ECO:0007669"/>
    <property type="project" value="UniProtKB-SubCell"/>
</dbReference>
<dbReference type="Proteomes" id="UP000516320">
    <property type="component" value="Chromosome"/>
</dbReference>
<dbReference type="Gene3D" id="1.20.1250.20">
    <property type="entry name" value="MFS general substrate transporter like domains"/>
    <property type="match status" value="1"/>
</dbReference>